<dbReference type="GeneID" id="55511556"/>
<name>A0A0G8KFG9_9XANT</name>
<accession>A0A0G8KFG9</accession>
<gene>
    <name evidence="1" type="ORF">CFBP8129_20710</name>
</gene>
<evidence type="ECO:0008006" key="2">
    <source>
        <dbReference type="Google" id="ProtNLM"/>
    </source>
</evidence>
<dbReference type="EMBL" id="LR828253">
    <property type="protein sequence ID" value="CAD0329029.1"/>
    <property type="molecule type" value="Genomic_DNA"/>
</dbReference>
<organism evidence="1">
    <name type="scientific">Xanthomonas hortorum pv. gardneri</name>
    <dbReference type="NCBI Taxonomy" id="2754056"/>
    <lineage>
        <taxon>Bacteria</taxon>
        <taxon>Pseudomonadati</taxon>
        <taxon>Pseudomonadota</taxon>
        <taxon>Gammaproteobacteria</taxon>
        <taxon>Lysobacterales</taxon>
        <taxon>Lysobacteraceae</taxon>
        <taxon>Xanthomonas</taxon>
    </lineage>
</organism>
<reference evidence="1" key="1">
    <citation type="submission" date="2020-07" db="EMBL/GenBank/DDBJ databases">
        <authorList>
            <person name="Pothier F. J."/>
        </authorList>
    </citation>
    <scope>NUCLEOTIDE SEQUENCE</scope>
    <source>
        <strain evidence="1">CFBP 8129</strain>
    </source>
</reference>
<proteinExistence type="predicted"/>
<dbReference type="EMBL" id="LR828253">
    <property type="protein sequence ID" value="CAD0329019.1"/>
    <property type="molecule type" value="Genomic_DNA"/>
</dbReference>
<dbReference type="RefSeq" id="WP_006452271.1">
    <property type="nucleotide sequence ID" value="NZ_CP018728.1"/>
</dbReference>
<dbReference type="OrthoDB" id="6008300at2"/>
<evidence type="ECO:0000313" key="1">
    <source>
        <dbReference type="EMBL" id="CAD0329019.1"/>
    </source>
</evidence>
<dbReference type="AlphaFoldDB" id="A0A0G8KFG9"/>
<protein>
    <recommendedName>
        <fullName evidence="2">Flagellar protein FliT</fullName>
    </recommendedName>
</protein>
<sequence>MHSVQSLQAEISDIRLAMAHEEFEVMPQMLDNHDLHLREYAQHVDLNQDRDALQTLLTMHNDLMRLMRERQRKLAEMIRAQRTSSTASRAYARVGRI</sequence>
<dbReference type="STRING" id="90270.BI317_12955"/>